<protein>
    <submittedName>
        <fullName evidence="5">DeoR/GlpR family DNA-binding transcription regulator</fullName>
    </submittedName>
</protein>
<dbReference type="Pfam" id="PF08220">
    <property type="entry name" value="HTH_DeoR"/>
    <property type="match status" value="1"/>
</dbReference>
<dbReference type="SUPFAM" id="SSF100950">
    <property type="entry name" value="NagB/RpiA/CoA transferase-like"/>
    <property type="match status" value="1"/>
</dbReference>
<evidence type="ECO:0000256" key="1">
    <source>
        <dbReference type="ARBA" id="ARBA00023015"/>
    </source>
</evidence>
<dbReference type="InterPro" id="IPR037171">
    <property type="entry name" value="NagB/RpiA_transferase-like"/>
</dbReference>
<dbReference type="SUPFAM" id="SSF46785">
    <property type="entry name" value="Winged helix' DNA-binding domain"/>
    <property type="match status" value="1"/>
</dbReference>
<evidence type="ECO:0000256" key="2">
    <source>
        <dbReference type="ARBA" id="ARBA00023125"/>
    </source>
</evidence>
<dbReference type="InterPro" id="IPR036388">
    <property type="entry name" value="WH-like_DNA-bd_sf"/>
</dbReference>
<dbReference type="RefSeq" id="WP_164506637.1">
    <property type="nucleotide sequence ID" value="NZ_JBHTOF010000076.1"/>
</dbReference>
<comment type="caution">
    <text evidence="5">The sequence shown here is derived from an EMBL/GenBank/DDBJ whole genome shotgun (WGS) entry which is preliminary data.</text>
</comment>
<dbReference type="InterPro" id="IPR001034">
    <property type="entry name" value="DeoR_HTH"/>
</dbReference>
<organism evidence="5 6">
    <name type="scientific">Lapidilactobacillus mulanensis</name>
    <dbReference type="NCBI Taxonomy" id="2485999"/>
    <lineage>
        <taxon>Bacteria</taxon>
        <taxon>Bacillati</taxon>
        <taxon>Bacillota</taxon>
        <taxon>Bacilli</taxon>
        <taxon>Lactobacillales</taxon>
        <taxon>Lactobacillaceae</taxon>
        <taxon>Lapidilactobacillus</taxon>
    </lineage>
</organism>
<gene>
    <name evidence="5" type="ORF">ACFQ4L_06390</name>
</gene>
<name>A0ABW4DR53_9LACO</name>
<dbReference type="PANTHER" id="PTHR30363:SF56">
    <property type="entry name" value="TRANSCRIPTIONAL REGULATOR, DEOR FAMILY"/>
    <property type="match status" value="1"/>
</dbReference>
<dbReference type="InterPro" id="IPR018356">
    <property type="entry name" value="Tscrpt_reg_HTH_DeoR_CS"/>
</dbReference>
<dbReference type="PROSITE" id="PS00894">
    <property type="entry name" value="HTH_DEOR_1"/>
    <property type="match status" value="1"/>
</dbReference>
<evidence type="ECO:0000259" key="4">
    <source>
        <dbReference type="PROSITE" id="PS51000"/>
    </source>
</evidence>
<dbReference type="SMART" id="SM01134">
    <property type="entry name" value="DeoRC"/>
    <property type="match status" value="1"/>
</dbReference>
<dbReference type="Gene3D" id="1.10.10.10">
    <property type="entry name" value="Winged helix-like DNA-binding domain superfamily/Winged helix DNA-binding domain"/>
    <property type="match status" value="1"/>
</dbReference>
<evidence type="ECO:0000256" key="3">
    <source>
        <dbReference type="ARBA" id="ARBA00023163"/>
    </source>
</evidence>
<dbReference type="GO" id="GO:0003677">
    <property type="term" value="F:DNA binding"/>
    <property type="evidence" value="ECO:0007669"/>
    <property type="project" value="UniProtKB-KW"/>
</dbReference>
<accession>A0ABW4DR53</accession>
<dbReference type="InterPro" id="IPR036390">
    <property type="entry name" value="WH_DNA-bd_sf"/>
</dbReference>
<keyword evidence="3" id="KW-0804">Transcription</keyword>
<proteinExistence type="predicted"/>
<dbReference type="EMBL" id="JBHTOF010000076">
    <property type="protein sequence ID" value="MFD1465705.1"/>
    <property type="molecule type" value="Genomic_DNA"/>
</dbReference>
<dbReference type="SMART" id="SM00420">
    <property type="entry name" value="HTH_DEOR"/>
    <property type="match status" value="1"/>
</dbReference>
<keyword evidence="6" id="KW-1185">Reference proteome</keyword>
<dbReference type="InterPro" id="IPR014036">
    <property type="entry name" value="DeoR-like_C"/>
</dbReference>
<evidence type="ECO:0000313" key="5">
    <source>
        <dbReference type="EMBL" id="MFD1465705.1"/>
    </source>
</evidence>
<keyword evidence="1" id="KW-0805">Transcription regulation</keyword>
<dbReference type="Proteomes" id="UP001597244">
    <property type="component" value="Unassembled WGS sequence"/>
</dbReference>
<dbReference type="PANTHER" id="PTHR30363">
    <property type="entry name" value="HTH-TYPE TRANSCRIPTIONAL REGULATOR SRLR-RELATED"/>
    <property type="match status" value="1"/>
</dbReference>
<dbReference type="Pfam" id="PF00455">
    <property type="entry name" value="DeoRC"/>
    <property type="match status" value="1"/>
</dbReference>
<sequence>MLTAQRYQIILQTLTHQGICKLNELVNLTDASESTIRRDLDELETQGLLERIHGGARLVTHLTSDQAQNDREQLNRSEKEQIARFAVNNFVRDQQVIYLDSGTSVQEVIPYLSRFKQLSIVTNSVTTALKLSEQNMAVFLPAGHLKNTTKALVGSATLAALTDYHFDLALIGTNGIAVTGALMTPDIDEANIKQTVIKNSTKSVVLSDPSKFKQVAFATFATLDDISQLVTTKLSKPLAAQFTQTNIKELS</sequence>
<evidence type="ECO:0000313" key="6">
    <source>
        <dbReference type="Proteomes" id="UP001597244"/>
    </source>
</evidence>
<keyword evidence="2 5" id="KW-0238">DNA-binding</keyword>
<dbReference type="InterPro" id="IPR050313">
    <property type="entry name" value="Carb_Metab_HTH_regulators"/>
</dbReference>
<dbReference type="PROSITE" id="PS51000">
    <property type="entry name" value="HTH_DEOR_2"/>
    <property type="match status" value="1"/>
</dbReference>
<reference evidence="6" key="1">
    <citation type="journal article" date="2019" name="Int. J. Syst. Evol. Microbiol.">
        <title>The Global Catalogue of Microorganisms (GCM) 10K type strain sequencing project: providing services to taxonomists for standard genome sequencing and annotation.</title>
        <authorList>
            <consortium name="The Broad Institute Genomics Platform"/>
            <consortium name="The Broad Institute Genome Sequencing Center for Infectious Disease"/>
            <person name="Wu L."/>
            <person name="Ma J."/>
        </authorList>
    </citation>
    <scope>NUCLEOTIDE SEQUENCE [LARGE SCALE GENOMIC DNA]</scope>
    <source>
        <strain evidence="6">CCM 8951</strain>
    </source>
</reference>
<dbReference type="Gene3D" id="3.40.50.1360">
    <property type="match status" value="1"/>
</dbReference>
<dbReference type="PRINTS" id="PR00037">
    <property type="entry name" value="HTHLACR"/>
</dbReference>
<feature type="domain" description="HTH deoR-type" evidence="4">
    <location>
        <begin position="3"/>
        <end position="58"/>
    </location>
</feature>